<comment type="caution">
    <text evidence="2">The sequence shown here is derived from an EMBL/GenBank/DDBJ whole genome shotgun (WGS) entry which is preliminary data.</text>
</comment>
<keyword evidence="3" id="KW-1185">Reference proteome</keyword>
<dbReference type="InterPro" id="IPR036890">
    <property type="entry name" value="HATPase_C_sf"/>
</dbReference>
<protein>
    <submittedName>
        <fullName evidence="2">DUF4325 domain-containing protein</fullName>
    </submittedName>
</protein>
<dbReference type="SUPFAM" id="SSF55874">
    <property type="entry name" value="ATPase domain of HSP90 chaperone/DNA topoisomerase II/histidine kinase"/>
    <property type="match status" value="1"/>
</dbReference>
<dbReference type="Proteomes" id="UP001338137">
    <property type="component" value="Unassembled WGS sequence"/>
</dbReference>
<dbReference type="Gene3D" id="3.30.565.10">
    <property type="entry name" value="Histidine kinase-like ATPase, C-terminal domain"/>
    <property type="match status" value="1"/>
</dbReference>
<reference evidence="2 3" key="1">
    <citation type="submission" date="2023-03" db="EMBL/GenBank/DDBJ databases">
        <title>Bacillus Genome Sequencing.</title>
        <authorList>
            <person name="Dunlap C."/>
        </authorList>
    </citation>
    <scope>NUCLEOTIDE SEQUENCE [LARGE SCALE GENOMIC DNA]</scope>
    <source>
        <strain evidence="2 3">BD-533</strain>
    </source>
</reference>
<proteinExistence type="predicted"/>
<evidence type="ECO:0000259" key="1">
    <source>
        <dbReference type="Pfam" id="PF14213"/>
    </source>
</evidence>
<sequence>MDVSLPQSFDKEDIYRFISEILDENNEPKDKEFVFDFYSLQFIRPVGVTVLSNLIGKLHKHGASVSFRCPVPNRLNKWCPIAFLDDSMFFKHYLNETLDSFASLRPITLPLENVTYSRSIEYLSKAMQWLAGKLNLTKRSLSEIETCLKEVFNNINDHSSEKIGSIFIQQYPKENRVMVAISDFGVGIPHNIQRVKPSLTDSEALRLAVKEGFTTKTTPKNRGAGLDILLHNVVKNNKGYVYIHSNRGILNCEEDGFGGIIFTENNVSGFYPGTLLEINFRTDTIENEEEEFMVMIKVIDHVNQCYSNSDGDVIRVLIAEYLGKGQKVSVSFDKIDSVSTSFVNSAFIDLLEVYTFDMIRQLLGFTDSSKSINDLIKKRFSFEVNERNTLLNV</sequence>
<name>A0ABU6FUG4_9BACL</name>
<dbReference type="RefSeq" id="WP_326069924.1">
    <property type="nucleotide sequence ID" value="NZ_JARLKY010000001.1"/>
</dbReference>
<feature type="domain" description="DUF4325" evidence="1">
    <location>
        <begin position="310"/>
        <end position="372"/>
    </location>
</feature>
<dbReference type="Pfam" id="PF14213">
    <property type="entry name" value="DUF4325"/>
    <property type="match status" value="1"/>
</dbReference>
<dbReference type="EMBL" id="JARLKY010000001">
    <property type="protein sequence ID" value="MEC0225533.1"/>
    <property type="molecule type" value="Genomic_DNA"/>
</dbReference>
<evidence type="ECO:0000313" key="2">
    <source>
        <dbReference type="EMBL" id="MEC0225533.1"/>
    </source>
</evidence>
<dbReference type="InterPro" id="IPR025474">
    <property type="entry name" value="DUF4325"/>
</dbReference>
<accession>A0ABU6FUG4</accession>
<evidence type="ECO:0000313" key="3">
    <source>
        <dbReference type="Proteomes" id="UP001338137"/>
    </source>
</evidence>
<organism evidence="2 3">
    <name type="scientific">Paenibacillus alba</name>
    <dbReference type="NCBI Taxonomy" id="1197127"/>
    <lineage>
        <taxon>Bacteria</taxon>
        <taxon>Bacillati</taxon>
        <taxon>Bacillota</taxon>
        <taxon>Bacilli</taxon>
        <taxon>Bacillales</taxon>
        <taxon>Paenibacillaceae</taxon>
        <taxon>Paenibacillus</taxon>
    </lineage>
</organism>
<gene>
    <name evidence="2" type="ORF">P4I72_00145</name>
</gene>